<dbReference type="RefSeq" id="WP_036196990.1">
    <property type="nucleotide sequence ID" value="NZ_CP021130.1"/>
</dbReference>
<keyword evidence="3" id="KW-1185">Reference proteome</keyword>
<sequence>MTSSAPRTIVYIDGFNLYYGALKGTPNRWLNIYRMSQLALKGHSILKVKYFTALVKPRPEDPSQHIRQQVYLRALRTVPQVEIYLGTFLVSYPKMVVHPVTSPPSFVTVVKTEEKGSDVNIATHLLMDAYEDQFDVAVLVTNDSDLLMPVQVVRQRLGKRVGILNPQIRNPKAKPSWALRRNADFFHSLHKGVLAASQFPPVMTDAKGTFHKPSSW</sequence>
<evidence type="ECO:0000259" key="1">
    <source>
        <dbReference type="Pfam" id="PF01936"/>
    </source>
</evidence>
<evidence type="ECO:0000313" key="3">
    <source>
        <dbReference type="Proteomes" id="UP000263013"/>
    </source>
</evidence>
<dbReference type="InterPro" id="IPR021139">
    <property type="entry name" value="NYN"/>
</dbReference>
<dbReference type="EMBL" id="CP021130">
    <property type="protein sequence ID" value="AWR87053.1"/>
    <property type="molecule type" value="Genomic_DNA"/>
</dbReference>
<dbReference type="Gene3D" id="3.40.50.1010">
    <property type="entry name" value="5'-nuclease"/>
    <property type="match status" value="1"/>
</dbReference>
<dbReference type="PANTHER" id="PTHR35458">
    <property type="entry name" value="SLR0755 PROTEIN"/>
    <property type="match status" value="1"/>
</dbReference>
<reference evidence="2 3" key="1">
    <citation type="submission" date="2017-05" db="EMBL/GenBank/DDBJ databases">
        <title>Complete genome sequence of Meiothermus taiwanensis WR-220.</title>
        <authorList>
            <person name="Wu W.-L."/>
            <person name="Lo W.-S."/>
            <person name="Kuo C.-H."/>
            <person name="Wu S.-H."/>
        </authorList>
    </citation>
    <scope>NUCLEOTIDE SEQUENCE [LARGE SCALE GENOMIC DNA]</scope>
    <source>
        <strain evidence="2 3">WR-220</strain>
    </source>
</reference>
<organism evidence="2 3">
    <name type="scientific">Meiothermus taiwanensis WR-220</name>
    <dbReference type="NCBI Taxonomy" id="1339250"/>
    <lineage>
        <taxon>Bacteria</taxon>
        <taxon>Thermotogati</taxon>
        <taxon>Deinococcota</taxon>
        <taxon>Deinococci</taxon>
        <taxon>Thermales</taxon>
        <taxon>Thermaceae</taxon>
        <taxon>Meiothermus</taxon>
    </lineage>
</organism>
<dbReference type="CDD" id="cd18722">
    <property type="entry name" value="PIN_NicB-like"/>
    <property type="match status" value="1"/>
</dbReference>
<evidence type="ECO:0000313" key="2">
    <source>
        <dbReference type="EMBL" id="AWR87053.1"/>
    </source>
</evidence>
<feature type="domain" description="NYN" evidence="1">
    <location>
        <begin position="7"/>
        <end position="189"/>
    </location>
</feature>
<accession>A0ABM6WJ65</accession>
<dbReference type="Proteomes" id="UP000263013">
    <property type="component" value="Chromosome"/>
</dbReference>
<proteinExistence type="predicted"/>
<name>A0ABM6WJ65_9DEIN</name>
<dbReference type="InterPro" id="IPR047140">
    <property type="entry name" value="LabA"/>
</dbReference>
<dbReference type="Pfam" id="PF01936">
    <property type="entry name" value="NYN"/>
    <property type="match status" value="1"/>
</dbReference>
<gene>
    <name evidence="2" type="ORF">Mtai_v1c18190</name>
</gene>
<protein>
    <recommendedName>
        <fullName evidence="1">NYN domain-containing protein</fullName>
    </recommendedName>
</protein>
<dbReference type="PANTHER" id="PTHR35458:SF8">
    <property type="entry name" value="SLR0650 PROTEIN"/>
    <property type="match status" value="1"/>
</dbReference>